<reference evidence="2 3" key="1">
    <citation type="submission" date="2024-10" db="EMBL/GenBank/DDBJ databases">
        <authorList>
            <person name="Yibar A."/>
            <person name="Saticioglu I.B."/>
            <person name="Duman M."/>
            <person name="Ajmi N."/>
            <person name="Gurler F."/>
            <person name="Ay H."/>
            <person name="Onuk E."/>
            <person name="Guler S."/>
            <person name="Romalde J.L."/>
        </authorList>
    </citation>
    <scope>NUCLEOTIDE SEQUENCE [LARGE SCALE GENOMIC DNA]</scope>
    <source>
        <strain evidence="2 3">14-MA-B</strain>
    </source>
</reference>
<accession>A0ABW7IZR8</accession>
<evidence type="ECO:0000313" key="3">
    <source>
        <dbReference type="Proteomes" id="UP001607151"/>
    </source>
</evidence>
<comment type="caution">
    <text evidence="2">The sequence shown here is derived from an EMBL/GenBank/DDBJ whole genome shotgun (WGS) entry which is preliminary data.</text>
</comment>
<dbReference type="RefSeq" id="WP_089140381.1">
    <property type="nucleotide sequence ID" value="NZ_AP018686.1"/>
</dbReference>
<evidence type="ECO:0000256" key="1">
    <source>
        <dbReference type="SAM" id="SignalP"/>
    </source>
</evidence>
<feature type="signal peptide" evidence="1">
    <location>
        <begin position="1"/>
        <end position="28"/>
    </location>
</feature>
<sequence>MLKLKPASFITIAILGLSQLAFTPTAFAKNNQLQPTTSIQATRYQQDAELIKHTFESQLYTLNASTAGHYGLRMFRQTLDPKYSAAVWSDMARVASTLNEIAAEIQTPKQAKAYGQKKLQYYKTKGTTRTQMRYEVTKDKPEYLFLGIDLLGAMARADEYGLKHKYNKHLHNLIRQFDFKPYATDPEMIKAWAAQLANQVYWLRQLDEQDVVNDFITAFQKTYPDSQDKQLSDQQYANKIYGLTHIIFAASEYYQHPIDTKEFAWIYDYFDKNIEQILERTKDDVVAEVGISYLLAGKLDSPTLADTQATIAHAIDKKQGMIPSTDGDFELRKGEHRNVLAIMLLNWQGTNAAPTISQQPAVFKDLPYGLVKK</sequence>
<dbReference type="InterPro" id="IPR021928">
    <property type="entry name" value="DUF3541"/>
</dbReference>
<dbReference type="Pfam" id="PF12060">
    <property type="entry name" value="DUF3541"/>
    <property type="match status" value="1"/>
</dbReference>
<protein>
    <submittedName>
        <fullName evidence="2">DUF3541 domain-containing protein</fullName>
    </submittedName>
</protein>
<feature type="chain" id="PRO_5047228149" evidence="1">
    <location>
        <begin position="29"/>
        <end position="373"/>
    </location>
</feature>
<evidence type="ECO:0000313" key="2">
    <source>
        <dbReference type="EMBL" id="MFH0266379.1"/>
    </source>
</evidence>
<proteinExistence type="predicted"/>
<dbReference type="Proteomes" id="UP001607151">
    <property type="component" value="Unassembled WGS sequence"/>
</dbReference>
<gene>
    <name evidence="2" type="ORF">ACGRQ9_13085</name>
</gene>
<keyword evidence="3" id="KW-1185">Reference proteome</keyword>
<dbReference type="EMBL" id="JBIHSN010000003">
    <property type="protein sequence ID" value="MFH0266379.1"/>
    <property type="molecule type" value="Genomic_DNA"/>
</dbReference>
<organism evidence="2 3">
    <name type="scientific">Vibrio rumoiensis</name>
    <dbReference type="NCBI Taxonomy" id="76258"/>
    <lineage>
        <taxon>Bacteria</taxon>
        <taxon>Pseudomonadati</taxon>
        <taxon>Pseudomonadota</taxon>
        <taxon>Gammaproteobacteria</taxon>
        <taxon>Vibrionales</taxon>
        <taxon>Vibrionaceae</taxon>
        <taxon>Vibrio</taxon>
    </lineage>
</organism>
<keyword evidence="1" id="KW-0732">Signal</keyword>
<name>A0ABW7IZR8_9VIBR</name>